<evidence type="ECO:0000256" key="1">
    <source>
        <dbReference type="ARBA" id="ARBA00038310"/>
    </source>
</evidence>
<dbReference type="PANTHER" id="PTHR43569:SF2">
    <property type="entry name" value="AMIDOHYDROLASE-RELATED DOMAIN-CONTAINING PROTEIN"/>
    <property type="match status" value="1"/>
</dbReference>
<dbReference type="SUPFAM" id="SSF51556">
    <property type="entry name" value="Metallo-dependent hydrolases"/>
    <property type="match status" value="1"/>
</dbReference>
<name>A0A1G9CYG2_9BACL</name>
<dbReference type="EMBL" id="FNDX01000045">
    <property type="protein sequence ID" value="SDK56435.1"/>
    <property type="molecule type" value="Genomic_DNA"/>
</dbReference>
<dbReference type="AlphaFoldDB" id="A0A1G9CYG2"/>
<dbReference type="STRING" id="1174501.SAMN05216192_14552"/>
<dbReference type="Pfam" id="PF04909">
    <property type="entry name" value="Amidohydro_2"/>
    <property type="match status" value="1"/>
</dbReference>
<evidence type="ECO:0000313" key="3">
    <source>
        <dbReference type="EMBL" id="SDK56435.1"/>
    </source>
</evidence>
<dbReference type="PANTHER" id="PTHR43569">
    <property type="entry name" value="AMIDOHYDROLASE"/>
    <property type="match status" value="1"/>
</dbReference>
<reference evidence="4" key="1">
    <citation type="submission" date="2016-10" db="EMBL/GenBank/DDBJ databases">
        <authorList>
            <person name="Varghese N."/>
            <person name="Submissions S."/>
        </authorList>
    </citation>
    <scope>NUCLEOTIDE SEQUENCE [LARGE SCALE GENOMIC DNA]</scope>
    <source>
        <strain evidence="4">CGMCC 1.11012</strain>
    </source>
</reference>
<accession>A0A1G9CYG2</accession>
<dbReference type="InterPro" id="IPR032466">
    <property type="entry name" value="Metal_Hydrolase"/>
</dbReference>
<sequence length="285" mass="32964">MNAEEVCSRMRIDAHQHYWEIARGDYGWITPELPVLYRDFMPVDLAPLLQTHGFEGSIIVQAAPTVEETEFILSIAEQSPSVLGVVGWLDLFDPDHRRIYEKFRQHPKFKGFRIMIQDMPDAYRILEPGFVEALRRYAEDSVPVDLLLVSGQMDAVLKLLQQVPDLRGVIDHIGKPPIRDKEMEPWKQFMAEFARYPQMYCKLSGMVTEGDHNQWRKEDFLPYIRTVADLFGPQRVMFGSDWPVCLLAADYSEVMDILAGSLPEAWGEYERGRLFGENAKAFYKL</sequence>
<evidence type="ECO:0000313" key="4">
    <source>
        <dbReference type="Proteomes" id="UP000199050"/>
    </source>
</evidence>
<keyword evidence="4" id="KW-1185">Reference proteome</keyword>
<dbReference type="InterPro" id="IPR006680">
    <property type="entry name" value="Amidohydro-rel"/>
</dbReference>
<dbReference type="Proteomes" id="UP000199050">
    <property type="component" value="Unassembled WGS sequence"/>
</dbReference>
<comment type="similarity">
    <text evidence="1">Belongs to the metallo-dependent hydrolases superfamily.</text>
</comment>
<dbReference type="InterPro" id="IPR052350">
    <property type="entry name" value="Metallo-dep_Lactonases"/>
</dbReference>
<proteinExistence type="inferred from homology"/>
<dbReference type="Gene3D" id="3.20.20.140">
    <property type="entry name" value="Metal-dependent hydrolases"/>
    <property type="match status" value="1"/>
</dbReference>
<feature type="domain" description="Amidohydrolase-related" evidence="2">
    <location>
        <begin position="12"/>
        <end position="285"/>
    </location>
</feature>
<dbReference type="GO" id="GO:0016787">
    <property type="term" value="F:hydrolase activity"/>
    <property type="evidence" value="ECO:0007669"/>
    <property type="project" value="InterPro"/>
</dbReference>
<organism evidence="3 4">
    <name type="scientific">Paenibacillus typhae</name>
    <dbReference type="NCBI Taxonomy" id="1174501"/>
    <lineage>
        <taxon>Bacteria</taxon>
        <taxon>Bacillati</taxon>
        <taxon>Bacillota</taxon>
        <taxon>Bacilli</taxon>
        <taxon>Bacillales</taxon>
        <taxon>Paenibacillaceae</taxon>
        <taxon>Paenibacillus</taxon>
    </lineage>
</organism>
<protein>
    <submittedName>
        <fullName evidence="3">L-fuconolactonase</fullName>
    </submittedName>
</protein>
<evidence type="ECO:0000259" key="2">
    <source>
        <dbReference type="Pfam" id="PF04909"/>
    </source>
</evidence>
<gene>
    <name evidence="3" type="ORF">SAMN05216192_14552</name>
</gene>